<dbReference type="GO" id="GO:0072344">
    <property type="term" value="P:rescue of stalled ribosome"/>
    <property type="evidence" value="ECO:0007669"/>
    <property type="project" value="TreeGrafter"/>
</dbReference>
<dbReference type="Pfam" id="PF05833">
    <property type="entry name" value="NFACT_N"/>
    <property type="match status" value="1"/>
</dbReference>
<dbReference type="InterPro" id="IPR008532">
    <property type="entry name" value="NFACT_RNA-bd"/>
</dbReference>
<dbReference type="KEGG" id="mhi:Mhar_2365"/>
<dbReference type="PANTHER" id="PTHR15239">
    <property type="entry name" value="NUCLEAR EXPORT MEDIATOR FACTOR NEMF"/>
    <property type="match status" value="1"/>
</dbReference>
<evidence type="ECO:0000313" key="4">
    <source>
        <dbReference type="Proteomes" id="UP000005877"/>
    </source>
</evidence>
<dbReference type="NCBIfam" id="NF041120">
    <property type="entry name" value="RqcH_arch"/>
    <property type="match status" value="1"/>
</dbReference>
<dbReference type="Proteomes" id="UP000005877">
    <property type="component" value="Chromosome"/>
</dbReference>
<dbReference type="AlphaFoldDB" id="G7WRH4"/>
<dbReference type="OrthoDB" id="10943at2157"/>
<feature type="domain" description="NFACT RNA-binding" evidence="2">
    <location>
        <begin position="470"/>
        <end position="579"/>
    </location>
</feature>
<dbReference type="GO" id="GO:1990112">
    <property type="term" value="C:RQC complex"/>
    <property type="evidence" value="ECO:0007669"/>
    <property type="project" value="TreeGrafter"/>
</dbReference>
<evidence type="ECO:0000259" key="2">
    <source>
        <dbReference type="Pfam" id="PF05670"/>
    </source>
</evidence>
<name>G7WRH4_METH6</name>
<dbReference type="PANTHER" id="PTHR15239:SF6">
    <property type="entry name" value="RIBOSOME QUALITY CONTROL COMPLEX SUBUNIT NEMF"/>
    <property type="match status" value="1"/>
</dbReference>
<accession>G7WRH4</accession>
<feature type="region of interest" description="Disordered" evidence="1">
    <location>
        <begin position="375"/>
        <end position="398"/>
    </location>
</feature>
<dbReference type="Gene3D" id="2.30.310.10">
    <property type="entry name" value="ibrinogen binding protein from staphylococcus aureus domain"/>
    <property type="match status" value="1"/>
</dbReference>
<dbReference type="STRING" id="1110509.Mhar_2365"/>
<dbReference type="InterPro" id="IPR051608">
    <property type="entry name" value="RQC_Subunit_NEMF"/>
</dbReference>
<evidence type="ECO:0000313" key="3">
    <source>
        <dbReference type="EMBL" id="AET65715.1"/>
    </source>
</evidence>
<dbReference type="RefSeq" id="WP_014587891.1">
    <property type="nucleotide sequence ID" value="NC_017527.1"/>
</dbReference>
<feature type="compositionally biased region" description="Gly residues" evidence="1">
    <location>
        <begin position="385"/>
        <end position="396"/>
    </location>
</feature>
<keyword evidence="4" id="KW-1185">Reference proteome</keyword>
<sequence>MKKAMSNVDVAAVVEELQEKLVGGFVGKSYQLSPDRVVISFQSPASGKLDLLLEAGRRIHLTEKPREAPKMPPQFPTMLRSRLSGGRVAAVRQHGFDRVAEIEIERGDDRYTLIAEIFPKGNVLLLDSGGRIVLPLRPLAFRDRKLLAGETYQYREDQVDPRTVSRNDLAFILASSDSELVRTLVRGLNMGGTYAEEICLRAGINKTVPAFALAGEEIDRLHWALGEVFGLAEAYPHLVAEGERIVDVVPAPLAVYDGLERREFGSFSEALDEFFSSKEAEAEEAKPKTALERRREMQERSIQEFRERERELARLGEKVYERYGEVEAVLAAISKGFERGFTYSEILAKIKTSGLPIAEKILALDYQGELRLRLDDPGDGDGGEGKGGTVGDTGGKGEARGAVLELNSNLTVPQNAQRYYDLAKEQAKKREGAEKALEETIRLIARKAGPEKAKTRAVYRRRKPKWYERFRWFTSSDGFLVIGGRDATSNEEIYAKYLEKRDLALHTDAPGAPLTVIKTLGEAVPESTLEEAASFAVSYSSLWKAGLFEGDCYLVAADQVTKTPEPGEFLKKGAFVVRGERRYYRDVPLGLALGIAGDQLIGGPVSAVKPRADPVVEVEPGELSAEDLAKRIYRSFAEREDDRRWLKAIASVDQIVSFLPPGGSRVKG</sequence>
<dbReference type="GO" id="GO:0043023">
    <property type="term" value="F:ribosomal large subunit binding"/>
    <property type="evidence" value="ECO:0007669"/>
    <property type="project" value="TreeGrafter"/>
</dbReference>
<dbReference type="GeneID" id="12511544"/>
<proteinExistence type="predicted"/>
<gene>
    <name evidence="3" type="ordered locus">Mhar_2365</name>
</gene>
<dbReference type="Pfam" id="PF05670">
    <property type="entry name" value="NFACT-R_1"/>
    <property type="match status" value="1"/>
</dbReference>
<protein>
    <recommendedName>
        <fullName evidence="2">NFACT RNA-binding domain-containing protein</fullName>
    </recommendedName>
</protein>
<reference evidence="3 4" key="1">
    <citation type="journal article" date="2012" name="PLoS ONE">
        <title>The genome characteristics and predicted function of methyl-group oxidation pathway in the obligate aceticlastic methanogens, Methanosaeta spp.</title>
        <authorList>
            <person name="Zhu J."/>
            <person name="Zheng H."/>
            <person name="Ai G."/>
            <person name="Zhang G."/>
            <person name="Liu D."/>
            <person name="Liu X."/>
            <person name="Dong X."/>
        </authorList>
    </citation>
    <scope>NUCLEOTIDE SEQUENCE [LARGE SCALE GENOMIC DNA]</scope>
    <source>
        <strain evidence="3 4">6Ac</strain>
    </source>
</reference>
<dbReference type="EMBL" id="CP003117">
    <property type="protein sequence ID" value="AET65715.1"/>
    <property type="molecule type" value="Genomic_DNA"/>
</dbReference>
<organism evidence="3 4">
    <name type="scientific">Methanothrix harundinacea (strain 6Ac)</name>
    <name type="common">Methanosaeta harundinacea</name>
    <dbReference type="NCBI Taxonomy" id="1110509"/>
    <lineage>
        <taxon>Archaea</taxon>
        <taxon>Methanobacteriati</taxon>
        <taxon>Methanobacteriota</taxon>
        <taxon>Stenosarchaea group</taxon>
        <taxon>Methanomicrobia</taxon>
        <taxon>Methanotrichales</taxon>
        <taxon>Methanotrichaceae</taxon>
        <taxon>Methanothrix</taxon>
    </lineage>
</organism>
<evidence type="ECO:0000256" key="1">
    <source>
        <dbReference type="SAM" id="MobiDB-lite"/>
    </source>
</evidence>
<dbReference type="HOGENOM" id="CLU_003612_2_1_2"/>
<dbReference type="InterPro" id="IPR010979">
    <property type="entry name" value="Ribosomal_uS13-like_H2TH"/>
</dbReference>
<dbReference type="SUPFAM" id="SSF46946">
    <property type="entry name" value="S13-like H2TH domain"/>
    <property type="match status" value="1"/>
</dbReference>
<dbReference type="GO" id="GO:0000049">
    <property type="term" value="F:tRNA binding"/>
    <property type="evidence" value="ECO:0007669"/>
    <property type="project" value="TreeGrafter"/>
</dbReference>
<dbReference type="PATRIC" id="fig|1110509.7.peg.2617"/>